<dbReference type="InterPro" id="IPR019888">
    <property type="entry name" value="Tscrpt_reg_AsnC-like"/>
</dbReference>
<dbReference type="Pfam" id="PF01037">
    <property type="entry name" value="AsnC_trans_reg"/>
    <property type="match status" value="1"/>
</dbReference>
<dbReference type="InterPro" id="IPR011008">
    <property type="entry name" value="Dimeric_a/b-barrel"/>
</dbReference>
<keyword evidence="3" id="KW-0804">Transcription</keyword>
<dbReference type="PANTHER" id="PTHR30154:SF34">
    <property type="entry name" value="TRANSCRIPTIONAL REGULATOR AZLB"/>
    <property type="match status" value="1"/>
</dbReference>
<dbReference type="SUPFAM" id="SSF54909">
    <property type="entry name" value="Dimeric alpha+beta barrel"/>
    <property type="match status" value="1"/>
</dbReference>
<dbReference type="STRING" id="1121409.SAMN02745124_00117"/>
<dbReference type="Pfam" id="PF13412">
    <property type="entry name" value="HTH_24"/>
    <property type="match status" value="1"/>
</dbReference>
<dbReference type="EMBL" id="FQXS01000001">
    <property type="protein sequence ID" value="SHH32378.1"/>
    <property type="molecule type" value="Genomic_DNA"/>
</dbReference>
<dbReference type="InterPro" id="IPR036390">
    <property type="entry name" value="WH_DNA-bd_sf"/>
</dbReference>
<keyword evidence="1" id="KW-0805">Transcription regulation</keyword>
<reference evidence="5 6" key="1">
    <citation type="submission" date="2016-11" db="EMBL/GenBank/DDBJ databases">
        <authorList>
            <person name="Jaros S."/>
            <person name="Januszkiewicz K."/>
            <person name="Wedrychowicz H."/>
        </authorList>
    </citation>
    <scope>NUCLEOTIDE SEQUENCE [LARGE SCALE GENOMIC DNA]</scope>
    <source>
        <strain evidence="5 6">DSM 9705</strain>
    </source>
</reference>
<dbReference type="InterPro" id="IPR019885">
    <property type="entry name" value="Tscrpt_reg_HTH_AsnC-type_CS"/>
</dbReference>
<dbReference type="PANTHER" id="PTHR30154">
    <property type="entry name" value="LEUCINE-RESPONSIVE REGULATORY PROTEIN"/>
    <property type="match status" value="1"/>
</dbReference>
<dbReference type="Gene3D" id="3.30.70.920">
    <property type="match status" value="1"/>
</dbReference>
<dbReference type="PROSITE" id="PS50956">
    <property type="entry name" value="HTH_ASNC_2"/>
    <property type="match status" value="1"/>
</dbReference>
<proteinExistence type="predicted"/>
<keyword evidence="2 5" id="KW-0238">DNA-binding</keyword>
<dbReference type="PRINTS" id="PR00033">
    <property type="entry name" value="HTHASNC"/>
</dbReference>
<evidence type="ECO:0000256" key="3">
    <source>
        <dbReference type="ARBA" id="ARBA00023163"/>
    </source>
</evidence>
<dbReference type="GO" id="GO:0043200">
    <property type="term" value="P:response to amino acid"/>
    <property type="evidence" value="ECO:0007669"/>
    <property type="project" value="TreeGrafter"/>
</dbReference>
<sequence length="159" mass="17856">MDQTDLKILDTLQHQARITNVALAEAVNLSPAPCLRRVRELEERGVIRSYNTLLDADQLGWPVSVFIEIRLERQVVGDLKIFEGQIERFPEVMECYLMTGASDYLLRVVAKDLKSLQAFITDKLASIPNIANIQSSIALKQVKYKTALPALTAEDRAEA</sequence>
<dbReference type="Gene3D" id="1.10.10.10">
    <property type="entry name" value="Winged helix-like DNA-binding domain superfamily/Winged helix DNA-binding domain"/>
    <property type="match status" value="1"/>
</dbReference>
<feature type="domain" description="HTH asnC-type" evidence="4">
    <location>
        <begin position="1"/>
        <end position="62"/>
    </location>
</feature>
<protein>
    <submittedName>
        <fullName evidence="5">DNA-binding transcriptional regulator, Lrp family</fullName>
    </submittedName>
</protein>
<dbReference type="GO" id="GO:0043565">
    <property type="term" value="F:sequence-specific DNA binding"/>
    <property type="evidence" value="ECO:0007669"/>
    <property type="project" value="InterPro"/>
</dbReference>
<dbReference type="SUPFAM" id="SSF46785">
    <property type="entry name" value="Winged helix' DNA-binding domain"/>
    <property type="match status" value="1"/>
</dbReference>
<evidence type="ECO:0000256" key="2">
    <source>
        <dbReference type="ARBA" id="ARBA00023125"/>
    </source>
</evidence>
<dbReference type="PROSITE" id="PS00519">
    <property type="entry name" value="HTH_ASNC_1"/>
    <property type="match status" value="1"/>
</dbReference>
<dbReference type="SMART" id="SM00344">
    <property type="entry name" value="HTH_ASNC"/>
    <property type="match status" value="1"/>
</dbReference>
<dbReference type="InterPro" id="IPR036388">
    <property type="entry name" value="WH-like_DNA-bd_sf"/>
</dbReference>
<keyword evidence="6" id="KW-1185">Reference proteome</keyword>
<evidence type="ECO:0000313" key="5">
    <source>
        <dbReference type="EMBL" id="SHH32378.1"/>
    </source>
</evidence>
<dbReference type="InterPro" id="IPR011991">
    <property type="entry name" value="ArsR-like_HTH"/>
</dbReference>
<evidence type="ECO:0000313" key="6">
    <source>
        <dbReference type="Proteomes" id="UP000184139"/>
    </source>
</evidence>
<accession>A0A1M5S233</accession>
<gene>
    <name evidence="5" type="ORF">SAMN02745124_00117</name>
</gene>
<organism evidence="5 6">
    <name type="scientific">Desulfofustis glycolicus DSM 9705</name>
    <dbReference type="NCBI Taxonomy" id="1121409"/>
    <lineage>
        <taxon>Bacteria</taxon>
        <taxon>Pseudomonadati</taxon>
        <taxon>Thermodesulfobacteriota</taxon>
        <taxon>Desulfobulbia</taxon>
        <taxon>Desulfobulbales</taxon>
        <taxon>Desulfocapsaceae</taxon>
        <taxon>Desulfofustis</taxon>
    </lineage>
</organism>
<evidence type="ECO:0000256" key="1">
    <source>
        <dbReference type="ARBA" id="ARBA00023015"/>
    </source>
</evidence>
<dbReference type="InterPro" id="IPR000485">
    <property type="entry name" value="AsnC-type_HTH_dom"/>
</dbReference>
<dbReference type="GO" id="GO:0005829">
    <property type="term" value="C:cytosol"/>
    <property type="evidence" value="ECO:0007669"/>
    <property type="project" value="TreeGrafter"/>
</dbReference>
<dbReference type="CDD" id="cd00090">
    <property type="entry name" value="HTH_ARSR"/>
    <property type="match status" value="1"/>
</dbReference>
<dbReference type="AlphaFoldDB" id="A0A1M5S233"/>
<dbReference type="GO" id="GO:0006355">
    <property type="term" value="P:regulation of DNA-templated transcription"/>
    <property type="evidence" value="ECO:0007669"/>
    <property type="project" value="UniProtKB-ARBA"/>
</dbReference>
<evidence type="ECO:0000259" key="4">
    <source>
        <dbReference type="PROSITE" id="PS50956"/>
    </source>
</evidence>
<dbReference type="Proteomes" id="UP000184139">
    <property type="component" value="Unassembled WGS sequence"/>
</dbReference>
<dbReference type="OrthoDB" id="9813313at2"/>
<dbReference type="InterPro" id="IPR019887">
    <property type="entry name" value="Tscrpt_reg_AsnC/Lrp_C"/>
</dbReference>
<name>A0A1M5S233_9BACT</name>
<dbReference type="RefSeq" id="WP_073372885.1">
    <property type="nucleotide sequence ID" value="NZ_FQXS01000001.1"/>
</dbReference>